<reference evidence="1 2" key="1">
    <citation type="submission" date="2018-11" db="EMBL/GenBank/DDBJ databases">
        <authorList>
            <consortium name="Pathogen Informatics"/>
        </authorList>
    </citation>
    <scope>NUCLEOTIDE SEQUENCE [LARGE SCALE GENOMIC DNA]</scope>
    <source>
        <strain evidence="1 2">Zambia</strain>
    </source>
</reference>
<dbReference type="AlphaFoldDB" id="A0A183LQR6"/>
<keyword evidence="2" id="KW-1185">Reference proteome</keyword>
<protein>
    <submittedName>
        <fullName evidence="1">Uncharacterized protein</fullName>
    </submittedName>
</protein>
<dbReference type="PANTHER" id="PTHR47027">
    <property type="entry name" value="REVERSE TRANSCRIPTASE DOMAIN-CONTAINING PROTEIN"/>
    <property type="match status" value="1"/>
</dbReference>
<dbReference type="Pfam" id="PF20049">
    <property type="entry name" value="DUF6451"/>
    <property type="match status" value="1"/>
</dbReference>
<sequence>MKTSTSDGKHGIQWTGCMQLDDWNFTEDLVLLSHTHQQMQMKTTSLVEGYISVGLNIYKGGSNILKYITWSTKPVTLNREDLEEVGSFTYLDSIINEQEGSDTDLNVGIGKVMAAFLQSKNIQNSKQLSTNIKVTIFNKNVKTVLLYGAETSRTTTIIIKRVKIFISTCLCKTPNVR</sequence>
<accession>A0A183LQR6</accession>
<dbReference type="EMBL" id="UZAI01002241">
    <property type="protein sequence ID" value="VDO69601.1"/>
    <property type="molecule type" value="Genomic_DNA"/>
</dbReference>
<name>A0A183LQR6_9TREM</name>
<evidence type="ECO:0000313" key="1">
    <source>
        <dbReference type="EMBL" id="VDO69601.1"/>
    </source>
</evidence>
<organism evidence="1 2">
    <name type="scientific">Schistosoma margrebowiei</name>
    <dbReference type="NCBI Taxonomy" id="48269"/>
    <lineage>
        <taxon>Eukaryota</taxon>
        <taxon>Metazoa</taxon>
        <taxon>Spiralia</taxon>
        <taxon>Lophotrochozoa</taxon>
        <taxon>Platyhelminthes</taxon>
        <taxon>Trematoda</taxon>
        <taxon>Digenea</taxon>
        <taxon>Strigeidida</taxon>
        <taxon>Schistosomatoidea</taxon>
        <taxon>Schistosomatidae</taxon>
        <taxon>Schistosoma</taxon>
    </lineage>
</organism>
<evidence type="ECO:0000313" key="2">
    <source>
        <dbReference type="Proteomes" id="UP000277204"/>
    </source>
</evidence>
<dbReference type="InterPro" id="IPR045609">
    <property type="entry name" value="DUF6451"/>
</dbReference>
<dbReference type="PANTHER" id="PTHR47027:SF25">
    <property type="entry name" value="REVERSE TRANSCRIPTASE DOMAIN-CONTAINING PROTEIN"/>
    <property type="match status" value="1"/>
</dbReference>
<proteinExistence type="predicted"/>
<gene>
    <name evidence="1" type="ORF">SMRZ_LOCUS6142</name>
</gene>
<dbReference type="Proteomes" id="UP000277204">
    <property type="component" value="Unassembled WGS sequence"/>
</dbReference>